<name>A0A6B8VV61_9CORY</name>
<evidence type="ECO:0000313" key="3">
    <source>
        <dbReference type="Proteomes" id="UP000427071"/>
    </source>
</evidence>
<dbReference type="Proteomes" id="UP000427071">
    <property type="component" value="Chromosome"/>
</dbReference>
<feature type="transmembrane region" description="Helical" evidence="1">
    <location>
        <begin position="15"/>
        <end position="33"/>
    </location>
</feature>
<reference evidence="3" key="1">
    <citation type="submission" date="2019-11" db="EMBL/GenBank/DDBJ databases">
        <title>Complete genome sequence of Corynebacterium kalinowskii 1959, a novel Corynebacterium species isolated from soil of a small paddock in Vilsendorf, Germany.</title>
        <authorList>
            <person name="Schaffert L."/>
            <person name="Ruwe M."/>
            <person name="Milse J."/>
            <person name="Hanuschka K."/>
            <person name="Ortseifen V."/>
            <person name="Droste J."/>
            <person name="Brandt D."/>
            <person name="Schlueter L."/>
            <person name="Kutter Y."/>
            <person name="Vinke S."/>
            <person name="Viehoefer P."/>
            <person name="Jacob L."/>
            <person name="Luebke N.-C."/>
            <person name="Schulte-Berndt E."/>
            <person name="Hain C."/>
            <person name="Linder M."/>
            <person name="Schmidt P."/>
            <person name="Wollenschlaeger L."/>
            <person name="Luttermann T."/>
            <person name="Thieme E."/>
            <person name="Hassa J."/>
            <person name="Haak M."/>
            <person name="Wittchen M."/>
            <person name="Mentz A."/>
            <person name="Persicke M."/>
            <person name="Busche T."/>
            <person name="Ruckert C."/>
        </authorList>
    </citation>
    <scope>NUCLEOTIDE SEQUENCE [LARGE SCALE GENOMIC DNA]</scope>
    <source>
        <strain evidence="3">1959</strain>
    </source>
</reference>
<protein>
    <submittedName>
        <fullName evidence="2">Uncharacterized protein</fullName>
    </submittedName>
</protein>
<keyword evidence="3" id="KW-1185">Reference proteome</keyword>
<organism evidence="2 3">
    <name type="scientific">Corynebacterium kalinowskii</name>
    <dbReference type="NCBI Taxonomy" id="2675216"/>
    <lineage>
        <taxon>Bacteria</taxon>
        <taxon>Bacillati</taxon>
        <taxon>Actinomycetota</taxon>
        <taxon>Actinomycetes</taxon>
        <taxon>Mycobacteriales</taxon>
        <taxon>Corynebacteriaceae</taxon>
        <taxon>Corynebacterium</taxon>
    </lineage>
</organism>
<accession>A0A6B8VV61</accession>
<sequence length="106" mass="11469">MDNPELSTGLLSRQFHFFSFYCMICAMKLVSFLDPVPGFTVRFPTLDSPSATASVLATATAKWREDTMLATANLRASRSLATSVIASLHDADTTLAGVLHASTDLR</sequence>
<keyword evidence="1" id="KW-0812">Transmembrane</keyword>
<dbReference type="KEGG" id="ckw:CKALI_01405"/>
<keyword evidence="1" id="KW-1133">Transmembrane helix</keyword>
<evidence type="ECO:0000313" key="2">
    <source>
        <dbReference type="EMBL" id="QGU01180.1"/>
    </source>
</evidence>
<proteinExistence type="predicted"/>
<evidence type="ECO:0000256" key="1">
    <source>
        <dbReference type="SAM" id="Phobius"/>
    </source>
</evidence>
<keyword evidence="1" id="KW-0472">Membrane</keyword>
<gene>
    <name evidence="2" type="ORF">CKALI_01405</name>
</gene>
<dbReference type="EMBL" id="CP046452">
    <property type="protein sequence ID" value="QGU01180.1"/>
    <property type="molecule type" value="Genomic_DNA"/>
</dbReference>
<dbReference type="AlphaFoldDB" id="A0A6B8VV61"/>